<comment type="caution">
    <text evidence="2">The sequence shown here is derived from an EMBL/GenBank/DDBJ whole genome shotgun (WGS) entry which is preliminary data.</text>
</comment>
<keyword evidence="3" id="KW-1185">Reference proteome</keyword>
<protein>
    <submittedName>
        <fullName evidence="2">Uncharacterized protein</fullName>
    </submittedName>
</protein>
<name>A0A7J7NAX4_9MAGN</name>
<sequence>MTGVGASKKRGVVGEERPVLRRATEMIMEDIHVGTTLCKLALKYPKKKAVKGDCRLLKGICLRIEEEKTEFESGRVKLEKKVARLESDLALERERLVVVKAAHKELKDMRIRIEELENELAKKKNDLVSLLT</sequence>
<evidence type="ECO:0000256" key="1">
    <source>
        <dbReference type="SAM" id="Coils"/>
    </source>
</evidence>
<keyword evidence="1" id="KW-0175">Coiled coil</keyword>
<dbReference type="Proteomes" id="UP000541444">
    <property type="component" value="Unassembled WGS sequence"/>
</dbReference>
<evidence type="ECO:0000313" key="2">
    <source>
        <dbReference type="EMBL" id="KAF6164306.1"/>
    </source>
</evidence>
<feature type="coiled-coil region" evidence="1">
    <location>
        <begin position="75"/>
        <end position="126"/>
    </location>
</feature>
<gene>
    <name evidence="2" type="ORF">GIB67_010276</name>
</gene>
<accession>A0A7J7NAX4</accession>
<feature type="non-terminal residue" evidence="2">
    <location>
        <position position="1"/>
    </location>
</feature>
<dbReference type="EMBL" id="JACGCM010000938">
    <property type="protein sequence ID" value="KAF6164306.1"/>
    <property type="molecule type" value="Genomic_DNA"/>
</dbReference>
<organism evidence="2 3">
    <name type="scientific">Kingdonia uniflora</name>
    <dbReference type="NCBI Taxonomy" id="39325"/>
    <lineage>
        <taxon>Eukaryota</taxon>
        <taxon>Viridiplantae</taxon>
        <taxon>Streptophyta</taxon>
        <taxon>Embryophyta</taxon>
        <taxon>Tracheophyta</taxon>
        <taxon>Spermatophyta</taxon>
        <taxon>Magnoliopsida</taxon>
        <taxon>Ranunculales</taxon>
        <taxon>Circaeasteraceae</taxon>
        <taxon>Kingdonia</taxon>
    </lineage>
</organism>
<reference evidence="2 3" key="1">
    <citation type="journal article" date="2020" name="IScience">
        <title>Genome Sequencing of the Endangered Kingdonia uniflora (Circaeasteraceae, Ranunculales) Reveals Potential Mechanisms of Evolutionary Specialization.</title>
        <authorList>
            <person name="Sun Y."/>
            <person name="Deng T."/>
            <person name="Zhang A."/>
            <person name="Moore M.J."/>
            <person name="Landis J.B."/>
            <person name="Lin N."/>
            <person name="Zhang H."/>
            <person name="Zhang X."/>
            <person name="Huang J."/>
            <person name="Zhang X."/>
            <person name="Sun H."/>
            <person name="Wang H."/>
        </authorList>
    </citation>
    <scope>NUCLEOTIDE SEQUENCE [LARGE SCALE GENOMIC DNA]</scope>
    <source>
        <strain evidence="2">TB1705</strain>
        <tissue evidence="2">Leaf</tissue>
    </source>
</reference>
<proteinExistence type="predicted"/>
<dbReference type="AlphaFoldDB" id="A0A7J7NAX4"/>
<evidence type="ECO:0000313" key="3">
    <source>
        <dbReference type="Proteomes" id="UP000541444"/>
    </source>
</evidence>